<evidence type="ECO:0000313" key="2">
    <source>
        <dbReference type="Proteomes" id="UP000712600"/>
    </source>
</evidence>
<protein>
    <submittedName>
        <fullName evidence="1">Uncharacterized protein</fullName>
    </submittedName>
</protein>
<dbReference type="EMBL" id="QGKX02002183">
    <property type="protein sequence ID" value="KAF3487077.1"/>
    <property type="molecule type" value="Genomic_DNA"/>
</dbReference>
<dbReference type="AlphaFoldDB" id="A0A8S9N177"/>
<comment type="caution">
    <text evidence="1">The sequence shown here is derived from an EMBL/GenBank/DDBJ whole genome shotgun (WGS) entry which is preliminary data.</text>
</comment>
<evidence type="ECO:0000313" key="1">
    <source>
        <dbReference type="EMBL" id="KAF3487077.1"/>
    </source>
</evidence>
<reference evidence="1" key="1">
    <citation type="submission" date="2019-12" db="EMBL/GenBank/DDBJ databases">
        <title>Genome sequencing and annotation of Brassica cretica.</title>
        <authorList>
            <person name="Studholme D.J."/>
            <person name="Sarris P."/>
        </authorList>
    </citation>
    <scope>NUCLEOTIDE SEQUENCE</scope>
    <source>
        <strain evidence="1">PFS-109/04</strain>
        <tissue evidence="1">Leaf</tissue>
    </source>
</reference>
<proteinExistence type="predicted"/>
<organism evidence="1 2">
    <name type="scientific">Brassica cretica</name>
    <name type="common">Mustard</name>
    <dbReference type="NCBI Taxonomy" id="69181"/>
    <lineage>
        <taxon>Eukaryota</taxon>
        <taxon>Viridiplantae</taxon>
        <taxon>Streptophyta</taxon>
        <taxon>Embryophyta</taxon>
        <taxon>Tracheophyta</taxon>
        <taxon>Spermatophyta</taxon>
        <taxon>Magnoliopsida</taxon>
        <taxon>eudicotyledons</taxon>
        <taxon>Gunneridae</taxon>
        <taxon>Pentapetalae</taxon>
        <taxon>rosids</taxon>
        <taxon>malvids</taxon>
        <taxon>Brassicales</taxon>
        <taxon>Brassicaceae</taxon>
        <taxon>Brassiceae</taxon>
        <taxon>Brassica</taxon>
    </lineage>
</organism>
<accession>A0A8S9N177</accession>
<dbReference type="Proteomes" id="UP000712600">
    <property type="component" value="Unassembled WGS sequence"/>
</dbReference>
<gene>
    <name evidence="1" type="ORF">F2Q69_00052775</name>
</gene>
<name>A0A8S9N177_BRACR</name>
<sequence length="226" mass="24875">MNRSNSMSRSLSVFFLDLVTGEVRNPSIIFFFSFLFLLLDLLSQVFGGSTYPFICRSGSLKGISFKSGSTLFSILRSKTKVRLILVGFCQRRPGILKSHCFGLVAGDKCHDIADHFRYAGSGCHKCFPLAPFGIRGSLAVRRLLKAGAKPLEIPDEPIQFYVQISPCLLSRSGHCTYPFICRSGSLKGISFKSGSTLFSILRSKTKVKACCNLYLLLSLSHPGRGV</sequence>